<dbReference type="PATRIC" id="fig|136160.3.peg.2347"/>
<comment type="caution">
    <text evidence="1">The sequence shown here is derived from an EMBL/GenBank/DDBJ whole genome shotgun (WGS) entry which is preliminary data.</text>
</comment>
<accession>A0A4Y7WVV1</accession>
<dbReference type="PANTHER" id="PTHR10151">
    <property type="entry name" value="ECTONUCLEOTIDE PYROPHOSPHATASE/PHOSPHODIESTERASE"/>
    <property type="match status" value="1"/>
</dbReference>
<dbReference type="GO" id="GO:0016787">
    <property type="term" value="F:hydrolase activity"/>
    <property type="evidence" value="ECO:0007669"/>
    <property type="project" value="UniProtKB-ARBA"/>
</dbReference>
<dbReference type="InterPro" id="IPR002591">
    <property type="entry name" value="Phosphodiest/P_Trfase"/>
</dbReference>
<name>A0A0M0KJN2_ALKHA</name>
<organism evidence="1">
    <name type="scientific">Halalkalibacterium halodurans</name>
    <name type="common">Bacillus halodurans</name>
    <dbReference type="NCBI Taxonomy" id="86665"/>
    <lineage>
        <taxon>Bacteria</taxon>
        <taxon>Bacillati</taxon>
        <taxon>Bacillota</taxon>
        <taxon>Bacilli</taxon>
        <taxon>Bacillales</taxon>
        <taxon>Bacillaceae</taxon>
        <taxon>Halalkalibacterium (ex Joshi et al. 2022)</taxon>
    </lineage>
</organism>
<dbReference type="InterPro" id="IPR017850">
    <property type="entry name" value="Alkaline_phosphatase_core_sf"/>
</dbReference>
<accession>A0A0M0KJN2</accession>
<reference evidence="1" key="1">
    <citation type="submission" date="2015-08" db="EMBL/GenBank/DDBJ databases">
        <title>Complete DNA Sequence of Pseudomonas syringae pv. actinidiae, the Causal Agent of Kiwifruit Canker Disease.</title>
        <authorList>
            <person name="Rikkerink E.H.A."/>
            <person name="Fineran P.C."/>
        </authorList>
    </citation>
    <scope>NUCLEOTIDE SEQUENCE</scope>
    <source>
        <strain evidence="1">DSM 13666</strain>
    </source>
</reference>
<evidence type="ECO:0000313" key="1">
    <source>
        <dbReference type="EMBL" id="KOO39116.1"/>
    </source>
</evidence>
<protein>
    <submittedName>
        <fullName evidence="1">Phosphodiesterase</fullName>
    </submittedName>
</protein>
<dbReference type="SUPFAM" id="SSF53649">
    <property type="entry name" value="Alkaline phosphatase-like"/>
    <property type="match status" value="1"/>
</dbReference>
<dbReference type="Pfam" id="PF01663">
    <property type="entry name" value="Phosphodiest"/>
    <property type="match status" value="1"/>
</dbReference>
<dbReference type="PANTHER" id="PTHR10151:SF120">
    <property type="entry name" value="BIS(5'-ADENOSYL)-TRIPHOSPHATASE"/>
    <property type="match status" value="1"/>
</dbReference>
<dbReference type="RefSeq" id="WP_053431182.1">
    <property type="nucleotide sequence ID" value="NZ_CP040441.1"/>
</dbReference>
<dbReference type="AlphaFoldDB" id="A0A0M0KJN2"/>
<sequence length="497" mass="57486">MSENNPREHVIMMMLDTLMDEPLQRALEEESLPALQFFMEKANHYYPDVVAPFPTMSVNVESTFITGHYSDQHHIPALAWFNQKEQRIINYGTHVIEQMKLGLSRCVYDTFYRLNNEHLNPNVTTIYEDLYQEGKTAASVNALVYRGSVENELKLPRLLRLFVPLDRTIPTKGPSHFVYGKFSKMSPWTKYSHVWNKYGFNNHFSIQEFTYFVEQDMIPHFSIVYLPDHDKRVHKHGRMDLKGIKQMDEQLQQLLNAFSSWEEALERNIWILMGDNGQATVGENKEQALVDLRRLLEPWKITKLRKGVQPDDQIVLGMNLRSCFVYSLHPDVLPLDEIAKKLQSDARIEVIAWKEQEWIHVISGDKQGTLRFKENGNVKDVYEQMWTIEGDTTVLDLNVNGSNLSFGEYPDALKRLHSCLHSHDGDFVVCATKPGHEFIGESTPHHENGASHGGFHNDDSLIPLLVAGTESQPPFLRIVDLKTWILQLTRELKERSE</sequence>
<dbReference type="GeneID" id="87597550"/>
<proteinExistence type="predicted"/>
<gene>
    <name evidence="1" type="ORF">AMD02_09850</name>
</gene>
<dbReference type="Gene3D" id="3.40.720.10">
    <property type="entry name" value="Alkaline Phosphatase, subunit A"/>
    <property type="match status" value="1"/>
</dbReference>
<dbReference type="EMBL" id="LILD01000001">
    <property type="protein sequence ID" value="KOO39116.1"/>
    <property type="molecule type" value="Genomic_DNA"/>
</dbReference>